<organism evidence="3 4">
    <name type="scientific">Cercospora zeae-maydis SCOH1-5</name>
    <dbReference type="NCBI Taxonomy" id="717836"/>
    <lineage>
        <taxon>Eukaryota</taxon>
        <taxon>Fungi</taxon>
        <taxon>Dikarya</taxon>
        <taxon>Ascomycota</taxon>
        <taxon>Pezizomycotina</taxon>
        <taxon>Dothideomycetes</taxon>
        <taxon>Dothideomycetidae</taxon>
        <taxon>Mycosphaerellales</taxon>
        <taxon>Mycosphaerellaceae</taxon>
        <taxon>Cercospora</taxon>
    </lineage>
</organism>
<dbReference type="OrthoDB" id="3647597at2759"/>
<keyword evidence="4" id="KW-1185">Reference proteome</keyword>
<evidence type="ECO:0000313" key="3">
    <source>
        <dbReference type="EMBL" id="KAF2217869.1"/>
    </source>
</evidence>
<reference evidence="3" key="1">
    <citation type="journal article" date="2020" name="Stud. Mycol.">
        <title>101 Dothideomycetes genomes: a test case for predicting lifestyles and emergence of pathogens.</title>
        <authorList>
            <person name="Haridas S."/>
            <person name="Albert R."/>
            <person name="Binder M."/>
            <person name="Bloem J."/>
            <person name="Labutti K."/>
            <person name="Salamov A."/>
            <person name="Andreopoulos B."/>
            <person name="Baker S."/>
            <person name="Barry K."/>
            <person name="Bills G."/>
            <person name="Bluhm B."/>
            <person name="Cannon C."/>
            <person name="Castanera R."/>
            <person name="Culley D."/>
            <person name="Daum C."/>
            <person name="Ezra D."/>
            <person name="Gonzalez J."/>
            <person name="Henrissat B."/>
            <person name="Kuo A."/>
            <person name="Liang C."/>
            <person name="Lipzen A."/>
            <person name="Lutzoni F."/>
            <person name="Magnuson J."/>
            <person name="Mondo S."/>
            <person name="Nolan M."/>
            <person name="Ohm R."/>
            <person name="Pangilinan J."/>
            <person name="Park H.-J."/>
            <person name="Ramirez L."/>
            <person name="Alfaro M."/>
            <person name="Sun H."/>
            <person name="Tritt A."/>
            <person name="Yoshinaga Y."/>
            <person name="Zwiers L.-H."/>
            <person name="Turgeon B."/>
            <person name="Goodwin S."/>
            <person name="Spatafora J."/>
            <person name="Crous P."/>
            <person name="Grigoriev I."/>
        </authorList>
    </citation>
    <scope>NUCLEOTIDE SEQUENCE</scope>
    <source>
        <strain evidence="3">SCOH1-5</strain>
    </source>
</reference>
<feature type="region of interest" description="Disordered" evidence="1">
    <location>
        <begin position="777"/>
        <end position="800"/>
    </location>
</feature>
<name>A0A6A6FWV7_9PEZI</name>
<accession>A0A6A6FWV7</accession>
<dbReference type="EMBL" id="ML992662">
    <property type="protein sequence ID" value="KAF2217869.1"/>
    <property type="molecule type" value="Genomic_DNA"/>
</dbReference>
<dbReference type="Proteomes" id="UP000799539">
    <property type="component" value="Unassembled WGS sequence"/>
</dbReference>
<protein>
    <recommendedName>
        <fullName evidence="2">DUF6604 domain-containing protein</fullName>
    </recommendedName>
</protein>
<evidence type="ECO:0000259" key="2">
    <source>
        <dbReference type="Pfam" id="PF20253"/>
    </source>
</evidence>
<sequence>MASIPLVSHYLRYKAGTARLVNWLASSAQQLDDRRARASGATPDSTIPKNVSLSTLIEYAKRVVAARNPTIEISTAILAITKDAILGRTASMQWYQEIADNGNSAGVKDVSDLRQANSTHKHFLQVLEQVWEILNREHKSRRPKRKKQMPKLASVENDLTNLYQHLQIEEPADIPGGESASDELSDPVTSAAPPNTQAGQGADEFQLDNGREDELFAIWCVLKDMFDIRVHLKGAWRQYKQGTLSFISAAKIAASGMAVCWEIAGEFRSMHPDLDDFDKVIAVVGAQDFNLIATDAQIYYGDEEHDETCTGCHDRRHFAELLCCHAWRALESFRNVQQYVWANECERRDVFQGRKPYINIPGFPFTKVLMNLAFELKKTFPCIGPRHFDQTAFAHASATTDLYLTELLVFSANDKMDIELVAATQIYADMHDELSDNMSCALKESERAHHFVMGTVQQYGSGLGDTFWSKALENAPLQVKQEQNGARGWIIRIPEGAREDLISAETFIPESILRALPLLPANIVRCHLYAAQQQAIEKLSKYGLLLSAAHLYHAGRMIRAIPTPWDDMDFVIERQETRGVSLRIGATTPRSTARHFLLAIGHSLAEVTNKKLPDMLTPVQAESKRVKCVSACLFDLIRCKEVHTGELHLLYQVVKAHGKRIQDQTIKTQYLATKRLNPTQLLQVAQEVLVDDEPHLYFDYLNFSHICKTFVVDASRIAAEGLWIEIILWRAARDDERQRSKSATELWKVGKVANKLITAHGSKYKTQALDIISSRIDQDEASNEPPSPAPPGALNPDEHVSGVDDIDGLLQYWHDHRHYPVEAEVLRAAHDSFTFLTAEQGATPTDAVKKIQIELDEQYLQKMIGKQPIAELSDGQLVLNTKPLTEGWFERRAGQSPPRDLEEIMAKAPRLQGFTLI</sequence>
<feature type="domain" description="DUF6604" evidence="2">
    <location>
        <begin position="12"/>
        <end position="252"/>
    </location>
</feature>
<dbReference type="Pfam" id="PF20253">
    <property type="entry name" value="DUF6604"/>
    <property type="match status" value="1"/>
</dbReference>
<dbReference type="AlphaFoldDB" id="A0A6A6FWV7"/>
<feature type="region of interest" description="Disordered" evidence="1">
    <location>
        <begin position="172"/>
        <end position="203"/>
    </location>
</feature>
<proteinExistence type="predicted"/>
<evidence type="ECO:0000313" key="4">
    <source>
        <dbReference type="Proteomes" id="UP000799539"/>
    </source>
</evidence>
<dbReference type="InterPro" id="IPR046539">
    <property type="entry name" value="DUF6604"/>
</dbReference>
<dbReference type="PANTHER" id="PTHR38795">
    <property type="entry name" value="DUF6604 DOMAIN-CONTAINING PROTEIN"/>
    <property type="match status" value="1"/>
</dbReference>
<gene>
    <name evidence="3" type="ORF">CERZMDRAFT_80527</name>
</gene>
<dbReference type="PANTHER" id="PTHR38795:SF1">
    <property type="entry name" value="DUF6604 DOMAIN-CONTAINING PROTEIN"/>
    <property type="match status" value="1"/>
</dbReference>
<evidence type="ECO:0000256" key="1">
    <source>
        <dbReference type="SAM" id="MobiDB-lite"/>
    </source>
</evidence>